<dbReference type="RefSeq" id="WP_071614806.1">
    <property type="nucleotide sequence ID" value="NZ_CP015756.1"/>
</dbReference>
<proteinExistence type="inferred from homology"/>
<dbReference type="SMART" id="SM00304">
    <property type="entry name" value="HAMP"/>
    <property type="match status" value="1"/>
</dbReference>
<dbReference type="PROSITE" id="PS50111">
    <property type="entry name" value="CHEMOTAXIS_TRANSDUC_2"/>
    <property type="match status" value="1"/>
</dbReference>
<evidence type="ECO:0000256" key="11">
    <source>
        <dbReference type="SAM" id="Phobius"/>
    </source>
</evidence>
<accession>A0A1J0GNL4</accession>
<dbReference type="PANTHER" id="PTHR32089">
    <property type="entry name" value="METHYL-ACCEPTING CHEMOTAXIS PROTEIN MCPB"/>
    <property type="match status" value="1"/>
</dbReference>
<dbReference type="CDD" id="cd12912">
    <property type="entry name" value="PDC2_MCP_like"/>
    <property type="match status" value="1"/>
</dbReference>
<sequence length="666" mass="72624">MKFKNFKLNSIRTKLIISLVSICVIPLIISGFGSYTESKSILSKKLTVTSSQTLTEINNGLSDYFNGFANMVSMTSNNYDFINVDTGKNYNYIPDVLKGVKENNKDILNMYYGTASGKFATYPIAKMPDGYDSTKSSWYKQAIDHIGQVIITPPYKDNVTGNTVVAIVHAVEKDGQVVGVVGMDCSLTTLAERMSTKKVGTTGYVFISDTLGNIISHPKKDLIGTNEASKLSIWNNIKSQDNAFVKYNYNGEKKFGVFVTNKLTGWKLISPLSESELTSDTKSILKTTFLIILIMGIISVFISLLLSKGIAHNIQKLKEVFTKASDGDLTVSITASTKDEFKDLATSFNSMMKNMSGIMNNVTNSSKTVSETSTTLASMSEEVTAAISEVASAIGQVSMGATQQAQNAQDGSSAMDDLSNRLDKISVNSNEMDILSIDTKKLGSKGLSMIDTLIEKSNKTKLSTEEVDTLIQDMNESTKQIDIISETLVGITEQTNLLSLNASIESARAGEAGKGFSVVAVEISKLAEQSKHSTEEIKKIIASIQTKSIAALTAIKSTEVVVNEQDLAVVQTKKLFSQILKSIEIMITKVDEVKISIIDINEKKQSTVSEIENISSISEQTASSTQQVNASTEEITAAMEEFTKHSSELQILAEELDNEIKRFKIN</sequence>
<dbReference type="SMART" id="SM00283">
    <property type="entry name" value="MA"/>
    <property type="match status" value="1"/>
</dbReference>
<keyword evidence="7 9" id="KW-0807">Transducer</keyword>
<gene>
    <name evidence="14" type="ORF">A7L45_00445</name>
</gene>
<evidence type="ECO:0000256" key="5">
    <source>
        <dbReference type="ARBA" id="ARBA00022989"/>
    </source>
</evidence>
<dbReference type="EMBL" id="CP015756">
    <property type="protein sequence ID" value="APC42518.1"/>
    <property type="molecule type" value="Genomic_DNA"/>
</dbReference>
<feature type="transmembrane region" description="Helical" evidence="11">
    <location>
        <begin position="15"/>
        <end position="35"/>
    </location>
</feature>
<evidence type="ECO:0000256" key="3">
    <source>
        <dbReference type="ARBA" id="ARBA00022500"/>
    </source>
</evidence>
<dbReference type="PANTHER" id="PTHR32089:SF114">
    <property type="entry name" value="METHYL-ACCEPTING CHEMOTAXIS PROTEIN MCPB"/>
    <property type="match status" value="1"/>
</dbReference>
<dbReference type="InterPro" id="IPR033479">
    <property type="entry name" value="dCache_1"/>
</dbReference>
<evidence type="ECO:0000256" key="10">
    <source>
        <dbReference type="SAM" id="Coils"/>
    </source>
</evidence>
<feature type="domain" description="HAMP" evidence="13">
    <location>
        <begin position="308"/>
        <end position="360"/>
    </location>
</feature>
<evidence type="ECO:0000256" key="8">
    <source>
        <dbReference type="ARBA" id="ARBA00029447"/>
    </source>
</evidence>
<feature type="coiled-coil region" evidence="10">
    <location>
        <begin position="639"/>
        <end position="666"/>
    </location>
</feature>
<dbReference type="InterPro" id="IPR003660">
    <property type="entry name" value="HAMP_dom"/>
</dbReference>
<dbReference type="GO" id="GO:0005886">
    <property type="term" value="C:plasma membrane"/>
    <property type="evidence" value="ECO:0007669"/>
    <property type="project" value="UniProtKB-SubCell"/>
</dbReference>
<dbReference type="AlphaFoldDB" id="A0A1J0GNL4"/>
<evidence type="ECO:0000256" key="4">
    <source>
        <dbReference type="ARBA" id="ARBA00022692"/>
    </source>
</evidence>
<keyword evidence="3" id="KW-0145">Chemotaxis</keyword>
<dbReference type="Gene3D" id="1.10.8.500">
    <property type="entry name" value="HAMP domain in histidine kinase"/>
    <property type="match status" value="1"/>
</dbReference>
<dbReference type="CDD" id="cd12913">
    <property type="entry name" value="PDC1_MCP_like"/>
    <property type="match status" value="1"/>
</dbReference>
<keyword evidence="4 11" id="KW-0812">Transmembrane</keyword>
<dbReference type="SUPFAM" id="SSF103190">
    <property type="entry name" value="Sensory domain-like"/>
    <property type="match status" value="1"/>
</dbReference>
<dbReference type="CDD" id="cd06225">
    <property type="entry name" value="HAMP"/>
    <property type="match status" value="1"/>
</dbReference>
<keyword evidence="15" id="KW-1185">Reference proteome</keyword>
<dbReference type="InterPro" id="IPR029151">
    <property type="entry name" value="Sensor-like_sf"/>
</dbReference>
<evidence type="ECO:0000256" key="2">
    <source>
        <dbReference type="ARBA" id="ARBA00022475"/>
    </source>
</evidence>
<keyword evidence="5 11" id="KW-1133">Transmembrane helix</keyword>
<comment type="subcellular location">
    <subcellularLocation>
        <location evidence="1">Cell membrane</location>
        <topology evidence="1">Multi-pass membrane protein</topology>
    </subcellularLocation>
</comment>
<keyword evidence="6 11" id="KW-0472">Membrane</keyword>
<keyword evidence="10" id="KW-0175">Coiled coil</keyword>
<dbReference type="KEGG" id="ceu:A7L45_00445"/>
<evidence type="ECO:0000259" key="12">
    <source>
        <dbReference type="PROSITE" id="PS50111"/>
    </source>
</evidence>
<reference evidence="15" key="1">
    <citation type="journal article" date="2016" name="Front. Microbiol.">
        <title>Complete Genome Sequence of Clostridium estertheticum DSM 8809, a Microbe Identified in Spoiled Vacuum Packed Beef.</title>
        <authorList>
            <person name="Yu Z."/>
            <person name="Gunn L."/>
            <person name="Brennan E."/>
            <person name="Reid R."/>
            <person name="Wall P.G."/>
            <person name="Gaora O.P."/>
            <person name="Hurley D."/>
            <person name="Bolton D."/>
            <person name="Fanning S."/>
        </authorList>
    </citation>
    <scope>NUCLEOTIDE SEQUENCE [LARGE SCALE GENOMIC DNA]</scope>
    <source>
        <strain evidence="15">DSM 8809</strain>
    </source>
</reference>
<evidence type="ECO:0000313" key="15">
    <source>
        <dbReference type="Proteomes" id="UP000182569"/>
    </source>
</evidence>
<evidence type="ECO:0000256" key="7">
    <source>
        <dbReference type="ARBA" id="ARBA00023224"/>
    </source>
</evidence>
<comment type="similarity">
    <text evidence="8">Belongs to the methyl-accepting chemotaxis (MCP) protein family.</text>
</comment>
<dbReference type="GO" id="GO:0006935">
    <property type="term" value="P:chemotaxis"/>
    <property type="evidence" value="ECO:0007669"/>
    <property type="project" value="UniProtKB-KW"/>
</dbReference>
<dbReference type="SUPFAM" id="SSF58104">
    <property type="entry name" value="Methyl-accepting chemotaxis protein (MCP) signaling domain"/>
    <property type="match status" value="1"/>
</dbReference>
<dbReference type="PROSITE" id="PS50885">
    <property type="entry name" value="HAMP"/>
    <property type="match status" value="1"/>
</dbReference>
<organism evidence="14 15">
    <name type="scientific">Clostridium estertheticum subsp. estertheticum</name>
    <dbReference type="NCBI Taxonomy" id="1552"/>
    <lineage>
        <taxon>Bacteria</taxon>
        <taxon>Bacillati</taxon>
        <taxon>Bacillota</taxon>
        <taxon>Clostridia</taxon>
        <taxon>Eubacteriales</taxon>
        <taxon>Clostridiaceae</taxon>
        <taxon>Clostridium</taxon>
    </lineage>
</organism>
<dbReference type="Gene3D" id="1.10.287.950">
    <property type="entry name" value="Methyl-accepting chemotaxis protein"/>
    <property type="match status" value="1"/>
</dbReference>
<evidence type="ECO:0000256" key="6">
    <source>
        <dbReference type="ARBA" id="ARBA00023136"/>
    </source>
</evidence>
<dbReference type="OrthoDB" id="13222at2"/>
<dbReference type="GO" id="GO:0007165">
    <property type="term" value="P:signal transduction"/>
    <property type="evidence" value="ECO:0007669"/>
    <property type="project" value="UniProtKB-KW"/>
</dbReference>
<evidence type="ECO:0000256" key="1">
    <source>
        <dbReference type="ARBA" id="ARBA00004651"/>
    </source>
</evidence>
<name>A0A1J0GNL4_9CLOT</name>
<evidence type="ECO:0000259" key="13">
    <source>
        <dbReference type="PROSITE" id="PS50885"/>
    </source>
</evidence>
<protein>
    <submittedName>
        <fullName evidence="14">Chemotaxis protein</fullName>
    </submittedName>
</protein>
<dbReference type="STRING" id="1552.A7L45_00445"/>
<dbReference type="Gene3D" id="3.30.450.20">
    <property type="entry name" value="PAS domain"/>
    <property type="match status" value="2"/>
</dbReference>
<dbReference type="Pfam" id="PF00015">
    <property type="entry name" value="MCPsignal"/>
    <property type="match status" value="1"/>
</dbReference>
<dbReference type="InterPro" id="IPR004089">
    <property type="entry name" value="MCPsignal_dom"/>
</dbReference>
<evidence type="ECO:0000256" key="9">
    <source>
        <dbReference type="PROSITE-ProRule" id="PRU00284"/>
    </source>
</evidence>
<dbReference type="Pfam" id="PF02743">
    <property type="entry name" value="dCache_1"/>
    <property type="match status" value="1"/>
</dbReference>
<keyword evidence="2" id="KW-1003">Cell membrane</keyword>
<dbReference type="Pfam" id="PF00672">
    <property type="entry name" value="HAMP"/>
    <property type="match status" value="1"/>
</dbReference>
<evidence type="ECO:0000313" key="14">
    <source>
        <dbReference type="EMBL" id="APC42518.1"/>
    </source>
</evidence>
<feature type="domain" description="Methyl-accepting transducer" evidence="12">
    <location>
        <begin position="379"/>
        <end position="636"/>
    </location>
</feature>
<dbReference type="Proteomes" id="UP000182569">
    <property type="component" value="Chromosome"/>
</dbReference>
<feature type="transmembrane region" description="Helical" evidence="11">
    <location>
        <begin position="287"/>
        <end position="306"/>
    </location>
</feature>